<evidence type="ECO:0000259" key="4">
    <source>
        <dbReference type="PROSITE" id="PS50043"/>
    </source>
</evidence>
<sequence>MIHAPNEADALIYSKLRIPSPPRHGVHRPQLIARLNDGLHRKAAFVVAPAGYGKTTLVADWASKLDRPVAWLSLDGKDNDLVRFWRYVAKAVEKAQGGESDSAVSAAAATLAPGQYESFLVSLLNVWNGLREPLAIVFDDWHVIDDGDITASVSFLLEYLPPQVHLVFASRIQPTFSKTRWVSREWIHDIPMERLRFDLRETVELFRANTAHRELRREELERLLHRTEGWVTGLKLLTFASYVSESTTQSLQGGVGGRLEQFLLEEVFHAMDETTRRFLTSISVLQRMNGPLCEALAGTHGATKLAELAASNLFLIPLDEEGEWFRFHHLFGEFLLKQLKTQNTAEADALYRTAGAWCESRQLTEEAVDYYLAGRAYPEAIRLLEQMRSIVIRREFTTLRTWLSAIPEPLLVEHQYLYFSYIFSLLWANEPETAERYLQQAERHYEAARSGWDEEKQNRFLGYLFYVRNFKATSYDMDVMKGLEYIRLSLRHSPKGTDLIFASPHTPLAPSIFRSYNGKRGEHLPRGMSDTFFSSMIEFMSQMGLQGSTQVCYGELLYERNELDEAERYLKLGLQGRSQANFQPEKVYVPASLFLSRIANARRDFASAEAWLEDAVRRARADGAAEAPILLDAELAAFRLDRGDPADALDWVERYKLSADDPVSVYQLFVYTFLVRVLMETGRASEALGLAEKLHMIAVKNHRPMDAIELEALQATLLQRLDRREQALLTLEEALRFAESDDYVRVFVDKGPALAELFTEYVRQRLRGNFRDRSTPSLAFVRKVLSCFGAGAPPGTAEPAESALASVLTPRELAIFGYMEEGRGNAEIAVALGIGMGTLKAHINHIYSKLQATSRVEAIRRGKELQG</sequence>
<name>A0ABV6DPP3_9BACL</name>
<dbReference type="Pfam" id="PF00196">
    <property type="entry name" value="GerE"/>
    <property type="match status" value="1"/>
</dbReference>
<dbReference type="Gene3D" id="3.40.50.300">
    <property type="entry name" value="P-loop containing nucleotide triphosphate hydrolases"/>
    <property type="match status" value="1"/>
</dbReference>
<dbReference type="Gene3D" id="1.25.40.10">
    <property type="entry name" value="Tetratricopeptide repeat domain"/>
    <property type="match status" value="1"/>
</dbReference>
<dbReference type="InterPro" id="IPR011990">
    <property type="entry name" value="TPR-like_helical_dom_sf"/>
</dbReference>
<dbReference type="Pfam" id="PF13191">
    <property type="entry name" value="AAA_16"/>
    <property type="match status" value="1"/>
</dbReference>
<dbReference type="PANTHER" id="PTHR44688">
    <property type="entry name" value="DNA-BINDING TRANSCRIPTIONAL ACTIVATOR DEVR_DOSR"/>
    <property type="match status" value="1"/>
</dbReference>
<dbReference type="SMART" id="SM00421">
    <property type="entry name" value="HTH_LUXR"/>
    <property type="match status" value="1"/>
</dbReference>
<dbReference type="InterPro" id="IPR036388">
    <property type="entry name" value="WH-like_DNA-bd_sf"/>
</dbReference>
<dbReference type="Proteomes" id="UP001589776">
    <property type="component" value="Unassembled WGS sequence"/>
</dbReference>
<gene>
    <name evidence="5" type="ORF">ACFFK0_19580</name>
</gene>
<keyword evidence="2" id="KW-0238">DNA-binding</keyword>
<dbReference type="Pfam" id="PF17874">
    <property type="entry name" value="TPR_MalT"/>
    <property type="match status" value="1"/>
</dbReference>
<dbReference type="InterPro" id="IPR041664">
    <property type="entry name" value="AAA_16"/>
</dbReference>
<dbReference type="RefSeq" id="WP_377471999.1">
    <property type="nucleotide sequence ID" value="NZ_JBHLWN010000076.1"/>
</dbReference>
<dbReference type="SUPFAM" id="SSF46894">
    <property type="entry name" value="C-terminal effector domain of the bipartite response regulators"/>
    <property type="match status" value="1"/>
</dbReference>
<dbReference type="CDD" id="cd06170">
    <property type="entry name" value="LuxR_C_like"/>
    <property type="match status" value="1"/>
</dbReference>
<reference evidence="5 6" key="1">
    <citation type="submission" date="2024-09" db="EMBL/GenBank/DDBJ databases">
        <authorList>
            <person name="Sun Q."/>
            <person name="Mori K."/>
        </authorList>
    </citation>
    <scope>NUCLEOTIDE SEQUENCE [LARGE SCALE GENOMIC DNA]</scope>
    <source>
        <strain evidence="5 6">CCM 7759</strain>
    </source>
</reference>
<dbReference type="InterPro" id="IPR000792">
    <property type="entry name" value="Tscrpt_reg_LuxR_C"/>
</dbReference>
<evidence type="ECO:0000256" key="1">
    <source>
        <dbReference type="ARBA" id="ARBA00023015"/>
    </source>
</evidence>
<evidence type="ECO:0000256" key="3">
    <source>
        <dbReference type="ARBA" id="ARBA00023163"/>
    </source>
</evidence>
<dbReference type="PROSITE" id="PS50043">
    <property type="entry name" value="HTH_LUXR_2"/>
    <property type="match status" value="1"/>
</dbReference>
<proteinExistence type="predicted"/>
<accession>A0ABV6DPP3</accession>
<dbReference type="PANTHER" id="PTHR44688:SF25">
    <property type="entry name" value="HTH LUXR-TYPE DOMAIN-CONTAINING PROTEIN"/>
    <property type="match status" value="1"/>
</dbReference>
<dbReference type="PRINTS" id="PR00038">
    <property type="entry name" value="HTHLUXR"/>
</dbReference>
<evidence type="ECO:0000313" key="5">
    <source>
        <dbReference type="EMBL" id="MFC0214610.1"/>
    </source>
</evidence>
<organism evidence="5 6">
    <name type="scientific">Paenibacillus chartarius</name>
    <dbReference type="NCBI Taxonomy" id="747481"/>
    <lineage>
        <taxon>Bacteria</taxon>
        <taxon>Bacillati</taxon>
        <taxon>Bacillota</taxon>
        <taxon>Bacilli</taxon>
        <taxon>Bacillales</taxon>
        <taxon>Paenibacillaceae</taxon>
        <taxon>Paenibacillus</taxon>
    </lineage>
</organism>
<protein>
    <submittedName>
        <fullName evidence="5">LuxR C-terminal-related transcriptional regulator</fullName>
    </submittedName>
</protein>
<dbReference type="InterPro" id="IPR027417">
    <property type="entry name" value="P-loop_NTPase"/>
</dbReference>
<dbReference type="SUPFAM" id="SSF52540">
    <property type="entry name" value="P-loop containing nucleoside triphosphate hydrolases"/>
    <property type="match status" value="1"/>
</dbReference>
<evidence type="ECO:0000256" key="2">
    <source>
        <dbReference type="ARBA" id="ARBA00023125"/>
    </source>
</evidence>
<keyword evidence="3" id="KW-0804">Transcription</keyword>
<evidence type="ECO:0000313" key="6">
    <source>
        <dbReference type="Proteomes" id="UP001589776"/>
    </source>
</evidence>
<dbReference type="InterPro" id="IPR016032">
    <property type="entry name" value="Sig_transdc_resp-reg_C-effctor"/>
</dbReference>
<dbReference type="InterPro" id="IPR041617">
    <property type="entry name" value="TPR_MalT"/>
</dbReference>
<dbReference type="PROSITE" id="PS00622">
    <property type="entry name" value="HTH_LUXR_1"/>
    <property type="match status" value="1"/>
</dbReference>
<keyword evidence="6" id="KW-1185">Reference proteome</keyword>
<dbReference type="InterPro" id="IPR059106">
    <property type="entry name" value="WHD_MalT"/>
</dbReference>
<comment type="caution">
    <text evidence="5">The sequence shown here is derived from an EMBL/GenBank/DDBJ whole genome shotgun (WGS) entry which is preliminary data.</text>
</comment>
<dbReference type="Pfam" id="PF25873">
    <property type="entry name" value="WHD_MalT"/>
    <property type="match status" value="1"/>
</dbReference>
<feature type="domain" description="HTH luxR-type" evidence="4">
    <location>
        <begin position="801"/>
        <end position="866"/>
    </location>
</feature>
<dbReference type="EMBL" id="JBHLWN010000076">
    <property type="protein sequence ID" value="MFC0214610.1"/>
    <property type="molecule type" value="Genomic_DNA"/>
</dbReference>
<keyword evidence="1" id="KW-0805">Transcription regulation</keyword>
<dbReference type="Gene3D" id="1.10.10.10">
    <property type="entry name" value="Winged helix-like DNA-binding domain superfamily/Winged helix DNA-binding domain"/>
    <property type="match status" value="1"/>
</dbReference>
<dbReference type="SUPFAM" id="SSF48452">
    <property type="entry name" value="TPR-like"/>
    <property type="match status" value="1"/>
</dbReference>